<accession>A0A927QVM3</accession>
<keyword evidence="1" id="KW-0472">Membrane</keyword>
<feature type="transmembrane region" description="Helical" evidence="1">
    <location>
        <begin position="245"/>
        <end position="264"/>
    </location>
</feature>
<dbReference type="EMBL" id="JADBEB010000001">
    <property type="protein sequence ID" value="MBE1484547.1"/>
    <property type="molecule type" value="Genomic_DNA"/>
</dbReference>
<evidence type="ECO:0000256" key="1">
    <source>
        <dbReference type="SAM" id="Phobius"/>
    </source>
</evidence>
<keyword evidence="3" id="KW-1185">Reference proteome</keyword>
<dbReference type="AlphaFoldDB" id="A0A927QVM3"/>
<feature type="transmembrane region" description="Helical" evidence="1">
    <location>
        <begin position="142"/>
        <end position="164"/>
    </location>
</feature>
<feature type="transmembrane region" description="Helical" evidence="1">
    <location>
        <begin position="102"/>
        <end position="122"/>
    </location>
</feature>
<reference evidence="2" key="1">
    <citation type="submission" date="2020-10" db="EMBL/GenBank/DDBJ databases">
        <title>Sequencing the genomes of 1000 actinobacteria strains.</title>
        <authorList>
            <person name="Klenk H.-P."/>
        </authorList>
    </citation>
    <scope>NUCLEOTIDE SEQUENCE</scope>
    <source>
        <strain evidence="2">DSM 46832</strain>
    </source>
</reference>
<feature type="transmembrane region" description="Helical" evidence="1">
    <location>
        <begin position="215"/>
        <end position="238"/>
    </location>
</feature>
<name>A0A927QVM3_9ACTN</name>
<organism evidence="2 3">
    <name type="scientific">Plantactinospora soyae</name>
    <dbReference type="NCBI Taxonomy" id="1544732"/>
    <lineage>
        <taxon>Bacteria</taxon>
        <taxon>Bacillati</taxon>
        <taxon>Actinomycetota</taxon>
        <taxon>Actinomycetes</taxon>
        <taxon>Micromonosporales</taxon>
        <taxon>Micromonosporaceae</taxon>
        <taxon>Plantactinospora</taxon>
    </lineage>
</organism>
<proteinExistence type="predicted"/>
<dbReference type="RefSeq" id="WP_192764890.1">
    <property type="nucleotide sequence ID" value="NZ_JADBEB010000001.1"/>
</dbReference>
<evidence type="ECO:0000313" key="3">
    <source>
        <dbReference type="Proteomes" id="UP000649753"/>
    </source>
</evidence>
<sequence>MQDVEVTAIGSARPGKDALRIVWAELRRPVVPAIAVFAAVLAWALLGDAERWDGLWMATVLVHYNNLGLLWPLVLGAGAWLGRRYRSGRTTELVESTPRTGAGRATLVAVLLAGLLATGWVLSLLDGAARAVLAESYRPASWYWPVLVGAVGVAAAGVLGLGLGRLMPSRLTAPLLALGGLVMIIGPQVLWEETGSRALLLIPGYLGSTDEYSTVGWRTVVGQAIWFVALAATGWALLVAGARRAGLLAVLPAVLGLAVALATLPPADRVAPHHPHAAELVCADGEPRVCVTRLYEPILPQLVDPARRALTTLGRLPAPPTAVIQETAGYGSFVEQRHDTVHLSLTVAGDGTISTGAGSIEEDILDGAGTWKCGAADDDTETWERIDAARTVAGLWLRDADVPPEILRGPVRGLVDRALTSLRALPATAQVARVAAMRDAALACRPDLYDILTNP</sequence>
<gene>
    <name evidence="2" type="ORF">H4W31_000185</name>
</gene>
<comment type="caution">
    <text evidence="2">The sequence shown here is derived from an EMBL/GenBank/DDBJ whole genome shotgun (WGS) entry which is preliminary data.</text>
</comment>
<evidence type="ECO:0000313" key="2">
    <source>
        <dbReference type="EMBL" id="MBE1484547.1"/>
    </source>
</evidence>
<feature type="transmembrane region" description="Helical" evidence="1">
    <location>
        <begin position="171"/>
        <end position="191"/>
    </location>
</feature>
<protein>
    <submittedName>
        <fullName evidence="2">Uncharacterized protein</fullName>
    </submittedName>
</protein>
<dbReference type="Proteomes" id="UP000649753">
    <property type="component" value="Unassembled WGS sequence"/>
</dbReference>
<feature type="transmembrane region" description="Helical" evidence="1">
    <location>
        <begin position="55"/>
        <end position="81"/>
    </location>
</feature>
<keyword evidence="1" id="KW-1133">Transmembrane helix</keyword>
<keyword evidence="1" id="KW-0812">Transmembrane</keyword>
<feature type="transmembrane region" description="Helical" evidence="1">
    <location>
        <begin position="30"/>
        <end position="49"/>
    </location>
</feature>